<dbReference type="RefSeq" id="WP_072831665.1">
    <property type="nucleotide sequence ID" value="NZ_FQXP01000006.1"/>
</dbReference>
<sequence length="89" mass="10350">MKVDCIQRNTMINAYNRQRQPLKQEEMIKQNKDKVIISEDAKQLSKLNSDNENINIDKINEIKNRIKQGTYSVSSKDIAKKIIEVTKGE</sequence>
<dbReference type="NCBIfam" id="TIGR03824">
    <property type="entry name" value="FlgM_jcvi"/>
    <property type="match status" value="1"/>
</dbReference>
<dbReference type="EMBL" id="FQXP01000006">
    <property type="protein sequence ID" value="SHH89286.1"/>
    <property type="molecule type" value="Genomic_DNA"/>
</dbReference>
<gene>
    <name evidence="8" type="ORF">SAMN02745196_01771</name>
</gene>
<feature type="domain" description="Anti-sigma-28 factor FlgM C-terminal" evidence="7">
    <location>
        <begin position="33"/>
        <end position="84"/>
    </location>
</feature>
<evidence type="ECO:0000256" key="4">
    <source>
        <dbReference type="ARBA" id="ARBA00022795"/>
    </source>
</evidence>
<accession>A0A1M5WNZ1</accession>
<dbReference type="Proteomes" id="UP000184526">
    <property type="component" value="Unassembled WGS sequence"/>
</dbReference>
<keyword evidence="3" id="KW-0678">Repressor</keyword>
<dbReference type="InterPro" id="IPR007412">
    <property type="entry name" value="FlgM"/>
</dbReference>
<keyword evidence="6" id="KW-0804">Transcription</keyword>
<reference evidence="8 9" key="1">
    <citation type="submission" date="2016-11" db="EMBL/GenBank/DDBJ databases">
        <authorList>
            <person name="Jaros S."/>
            <person name="Januszkiewicz K."/>
            <person name="Wedrychowicz H."/>
        </authorList>
    </citation>
    <scope>NUCLEOTIDE SEQUENCE [LARGE SCALE GENOMIC DNA]</scope>
    <source>
        <strain evidence="8 9">DSM 3089</strain>
    </source>
</reference>
<evidence type="ECO:0000256" key="1">
    <source>
        <dbReference type="ARBA" id="ARBA00005322"/>
    </source>
</evidence>
<protein>
    <recommendedName>
        <fullName evidence="2">Negative regulator of flagellin synthesis</fullName>
    </recommendedName>
</protein>
<evidence type="ECO:0000256" key="6">
    <source>
        <dbReference type="ARBA" id="ARBA00023163"/>
    </source>
</evidence>
<dbReference type="GO" id="GO:0044781">
    <property type="term" value="P:bacterial-type flagellum organization"/>
    <property type="evidence" value="ECO:0007669"/>
    <property type="project" value="UniProtKB-KW"/>
</dbReference>
<comment type="similarity">
    <text evidence="1">Belongs to the FlgM family.</text>
</comment>
<evidence type="ECO:0000259" key="7">
    <source>
        <dbReference type="Pfam" id="PF04316"/>
    </source>
</evidence>
<dbReference type="Pfam" id="PF04316">
    <property type="entry name" value="FlgM"/>
    <property type="match status" value="1"/>
</dbReference>
<keyword evidence="4" id="KW-1005">Bacterial flagellum biogenesis</keyword>
<organism evidence="8 9">
    <name type="scientific">Clostridium collagenovorans DSM 3089</name>
    <dbReference type="NCBI Taxonomy" id="1121306"/>
    <lineage>
        <taxon>Bacteria</taxon>
        <taxon>Bacillati</taxon>
        <taxon>Bacillota</taxon>
        <taxon>Clostridia</taxon>
        <taxon>Eubacteriales</taxon>
        <taxon>Clostridiaceae</taxon>
        <taxon>Clostridium</taxon>
    </lineage>
</organism>
<proteinExistence type="inferred from homology"/>
<dbReference type="STRING" id="1121306.SAMN02745196_01771"/>
<dbReference type="InterPro" id="IPR031316">
    <property type="entry name" value="FlgM_C"/>
</dbReference>
<dbReference type="InterPro" id="IPR035890">
    <property type="entry name" value="Anti-sigma-28_factor_FlgM_sf"/>
</dbReference>
<evidence type="ECO:0000256" key="3">
    <source>
        <dbReference type="ARBA" id="ARBA00022491"/>
    </source>
</evidence>
<dbReference type="GO" id="GO:0045892">
    <property type="term" value="P:negative regulation of DNA-templated transcription"/>
    <property type="evidence" value="ECO:0007669"/>
    <property type="project" value="InterPro"/>
</dbReference>
<dbReference type="SUPFAM" id="SSF101498">
    <property type="entry name" value="Anti-sigma factor FlgM"/>
    <property type="match status" value="1"/>
</dbReference>
<dbReference type="AlphaFoldDB" id="A0A1M5WNZ1"/>
<name>A0A1M5WNZ1_9CLOT</name>
<evidence type="ECO:0000313" key="9">
    <source>
        <dbReference type="Proteomes" id="UP000184526"/>
    </source>
</evidence>
<evidence type="ECO:0000256" key="2">
    <source>
        <dbReference type="ARBA" id="ARBA00017823"/>
    </source>
</evidence>
<evidence type="ECO:0000313" key="8">
    <source>
        <dbReference type="EMBL" id="SHH89286.1"/>
    </source>
</evidence>
<keyword evidence="5" id="KW-0805">Transcription regulation</keyword>
<keyword evidence="9" id="KW-1185">Reference proteome</keyword>
<evidence type="ECO:0000256" key="5">
    <source>
        <dbReference type="ARBA" id="ARBA00023015"/>
    </source>
</evidence>